<reference evidence="1" key="1">
    <citation type="journal article" date="2021" name="Proc. Natl. Acad. Sci. U.S.A.">
        <title>A Catalog of Tens of Thousands of Viruses from Human Metagenomes Reveals Hidden Associations with Chronic Diseases.</title>
        <authorList>
            <person name="Tisza M.J."/>
            <person name="Buck C.B."/>
        </authorList>
    </citation>
    <scope>NUCLEOTIDE SEQUENCE</scope>
    <source>
        <strain evidence="1">CtmTa7</strain>
    </source>
</reference>
<proteinExistence type="predicted"/>
<accession>A0A8S5RC33</accession>
<protein>
    <submittedName>
        <fullName evidence="1">Uncharacterized protein</fullName>
    </submittedName>
</protein>
<evidence type="ECO:0000313" key="1">
    <source>
        <dbReference type="EMBL" id="DAE28698.1"/>
    </source>
</evidence>
<sequence>MLLIKNFLKSMLVIQSLNQRKHINILTSQNVLMKISSIVTSI</sequence>
<name>A0A8S5RC33_9VIRU</name>
<organism evidence="1">
    <name type="scientific">virus sp. ctmTa7</name>
    <dbReference type="NCBI Taxonomy" id="2828255"/>
    <lineage>
        <taxon>Viruses</taxon>
    </lineage>
</organism>
<dbReference type="EMBL" id="BK059091">
    <property type="protein sequence ID" value="DAE28698.1"/>
    <property type="molecule type" value="Genomic_DNA"/>
</dbReference>